<sequence>MTRFKKHASAQDSYIVESSKGSNACHWPNCQVIC</sequence>
<reference evidence="1" key="1">
    <citation type="submission" date="2018-02" db="EMBL/GenBank/DDBJ databases">
        <title>Rhizophora mucronata_Transcriptome.</title>
        <authorList>
            <person name="Meera S.P."/>
            <person name="Sreeshan A."/>
            <person name="Augustine A."/>
        </authorList>
    </citation>
    <scope>NUCLEOTIDE SEQUENCE</scope>
    <source>
        <tissue evidence="1">Leaf</tissue>
    </source>
</reference>
<evidence type="ECO:0000313" key="1">
    <source>
        <dbReference type="EMBL" id="MBX59773.1"/>
    </source>
</evidence>
<organism evidence="1">
    <name type="scientific">Rhizophora mucronata</name>
    <name type="common">Asiatic mangrove</name>
    <dbReference type="NCBI Taxonomy" id="61149"/>
    <lineage>
        <taxon>Eukaryota</taxon>
        <taxon>Viridiplantae</taxon>
        <taxon>Streptophyta</taxon>
        <taxon>Embryophyta</taxon>
        <taxon>Tracheophyta</taxon>
        <taxon>Spermatophyta</taxon>
        <taxon>Magnoliopsida</taxon>
        <taxon>eudicotyledons</taxon>
        <taxon>Gunneridae</taxon>
        <taxon>Pentapetalae</taxon>
        <taxon>rosids</taxon>
        <taxon>fabids</taxon>
        <taxon>Malpighiales</taxon>
        <taxon>Rhizophoraceae</taxon>
        <taxon>Rhizophora</taxon>
    </lineage>
</organism>
<dbReference type="AlphaFoldDB" id="A0A2P2PYP7"/>
<protein>
    <submittedName>
        <fullName evidence="1">Uncharacterized protein</fullName>
    </submittedName>
</protein>
<dbReference type="EMBL" id="GGEC01079289">
    <property type="protein sequence ID" value="MBX59773.1"/>
    <property type="molecule type" value="Transcribed_RNA"/>
</dbReference>
<accession>A0A2P2PYP7</accession>
<proteinExistence type="predicted"/>
<name>A0A2P2PYP7_RHIMU</name>